<dbReference type="EMBL" id="CP110232">
    <property type="protein sequence ID" value="WEG73097.1"/>
    <property type="molecule type" value="Genomic_DNA"/>
</dbReference>
<proteinExistence type="predicted"/>
<protein>
    <submittedName>
        <fullName evidence="1">WYL domain-containing protein</fullName>
    </submittedName>
</protein>
<dbReference type="InterPro" id="IPR051534">
    <property type="entry name" value="CBASS_pafABC_assoc_protein"/>
</dbReference>
<dbReference type="PANTHER" id="PTHR34580">
    <property type="match status" value="1"/>
</dbReference>
<evidence type="ECO:0000313" key="2">
    <source>
        <dbReference type="Proteomes" id="UP001179647"/>
    </source>
</evidence>
<dbReference type="KEGG" id="vie:OL234_09025"/>
<accession>A0AAF0I935</accession>
<dbReference type="PANTHER" id="PTHR34580:SF1">
    <property type="entry name" value="PROTEIN PAFC"/>
    <property type="match status" value="1"/>
</dbReference>
<dbReference type="RefSeq" id="WP_275468900.1">
    <property type="nucleotide sequence ID" value="NZ_CP110232.1"/>
</dbReference>
<dbReference type="AlphaFoldDB" id="A0AAF0I935"/>
<name>A0AAF0I935_9ENTE</name>
<gene>
    <name evidence="1" type="ORF">OL234_09025</name>
</gene>
<organism evidence="1 2">
    <name type="scientific">Vagococcus intermedius</name>
    <dbReference type="NCBI Taxonomy" id="2991418"/>
    <lineage>
        <taxon>Bacteria</taxon>
        <taxon>Bacillati</taxon>
        <taxon>Bacillota</taxon>
        <taxon>Bacilli</taxon>
        <taxon>Lactobacillales</taxon>
        <taxon>Enterococcaceae</taxon>
        <taxon>Vagococcus</taxon>
    </lineage>
</organism>
<reference evidence="1" key="1">
    <citation type="submission" date="2022-10" db="EMBL/GenBank/DDBJ databases">
        <title>Vagococcus sp. isolated from poultry meat.</title>
        <authorList>
            <person name="Johansson P."/>
            <person name="Bjorkroth J."/>
        </authorList>
    </citation>
    <scope>NUCLEOTIDE SEQUENCE</scope>
    <source>
        <strain evidence="1">STAA11</strain>
    </source>
</reference>
<evidence type="ECO:0000313" key="1">
    <source>
        <dbReference type="EMBL" id="WEG73097.1"/>
    </source>
</evidence>
<dbReference type="Proteomes" id="UP001179647">
    <property type="component" value="Chromosome"/>
</dbReference>
<sequence length="331" mass="38165">MEKITGRERLLKIFFHLTNGGQINPQQLALDYQCTERSIQRDLKLIRELLTDASLLIDSAPTPTPELVAVSGIDEIAYRLEQHNLYTSAEAFVIAKLLLTSRAFTKDELTRMMTVLFSHLDSDTQNCLHDLTKSEEYHYQQVSHQKPILTLLQSFIEHITKKQTLMTTYCLPKHDSIVEIYGVPLSLMFSENYFYVKMYSHHSDKLLTLRLDRFQKISLAKKALTVPQAKKIEDGIIQKKSLYMFSSGSDFGFTFRYWGAPEIVQDKFPEAEITYPKDQNYIEVKACSYEDGVIFWLLSQGNNAQVTHPLSLVTKMTEKIKEMATLYQLVP</sequence>
<keyword evidence="2" id="KW-1185">Reference proteome</keyword>